<keyword evidence="2" id="KW-0479">Metal-binding</keyword>
<accession>A0ABS6ET07</accession>
<organism evidence="4 5">
    <name type="scientific">Butyricicoccus intestinisimiae</name>
    <dbReference type="NCBI Taxonomy" id="2841509"/>
    <lineage>
        <taxon>Bacteria</taxon>
        <taxon>Bacillati</taxon>
        <taxon>Bacillota</taxon>
        <taxon>Clostridia</taxon>
        <taxon>Eubacteriales</taxon>
        <taxon>Butyricicoccaceae</taxon>
        <taxon>Butyricicoccus</taxon>
    </lineage>
</organism>
<comment type="caution">
    <text evidence="4">The sequence shown here is derived from an EMBL/GenBank/DDBJ whole genome shotgun (WGS) entry which is preliminary data.</text>
</comment>
<keyword evidence="4" id="KW-0378">Hydrolase</keyword>
<dbReference type="GO" id="GO:0016787">
    <property type="term" value="F:hydrolase activity"/>
    <property type="evidence" value="ECO:0007669"/>
    <property type="project" value="UniProtKB-KW"/>
</dbReference>
<dbReference type="PANTHER" id="PTHR42796">
    <property type="entry name" value="FUMARYLACETOACETATE HYDROLASE DOMAIN-CONTAINING PROTEIN 2A-RELATED"/>
    <property type="match status" value="1"/>
</dbReference>
<dbReference type="InterPro" id="IPR051121">
    <property type="entry name" value="FAH"/>
</dbReference>
<protein>
    <submittedName>
        <fullName evidence="4">Fumarylacetoacetate hydrolase family protein</fullName>
    </submittedName>
</protein>
<dbReference type="RefSeq" id="WP_216470528.1">
    <property type="nucleotide sequence ID" value="NZ_JAHLQI010000004.1"/>
</dbReference>
<feature type="domain" description="Fumarylacetoacetase-like C-terminal" evidence="3">
    <location>
        <begin position="80"/>
        <end position="286"/>
    </location>
</feature>
<name>A0ABS6ET07_9FIRM</name>
<evidence type="ECO:0000256" key="1">
    <source>
        <dbReference type="ARBA" id="ARBA00010211"/>
    </source>
</evidence>
<evidence type="ECO:0000313" key="4">
    <source>
        <dbReference type="EMBL" id="MBU5490836.1"/>
    </source>
</evidence>
<dbReference type="Pfam" id="PF01557">
    <property type="entry name" value="FAA_hydrolase"/>
    <property type="match status" value="1"/>
</dbReference>
<proteinExistence type="inferred from homology"/>
<comment type="similarity">
    <text evidence="1">Belongs to the FAH family.</text>
</comment>
<dbReference type="EMBL" id="JAHLQI010000004">
    <property type="protein sequence ID" value="MBU5490836.1"/>
    <property type="molecule type" value="Genomic_DNA"/>
</dbReference>
<dbReference type="PANTHER" id="PTHR42796:SF4">
    <property type="entry name" value="FUMARYLACETOACETATE HYDROLASE DOMAIN-CONTAINING PROTEIN 2A"/>
    <property type="match status" value="1"/>
</dbReference>
<dbReference type="Proteomes" id="UP000783588">
    <property type="component" value="Unassembled WGS sequence"/>
</dbReference>
<sequence length="287" mass="31693">MKFFQYYDENHEVRLGFCRGELLADAQASVQKSGAEIPTTLTDVLHHADQKTVLEAYQTIEPVAISGEISFAPAVSAPEKIICIGLNYKAHMDEIGFAREREFPPVFPKYPSSLTGHEQLIHLPKTGEQFDYEAELVIVIGKEAHEVTTEQAQDCIFGYTAGNDFSARDLQFKTGQWLLGKACDDFAPAGPFLVPADALDADHLHISCRVNGELRQDSNTSNMIFSCAEIVSYLSQYMTLKPGDMIYSGTPDGVILGMPDDRKKWLTHGDTIEVTIEGIGTLKNTIA</sequence>
<gene>
    <name evidence="4" type="ORF">KQI75_09450</name>
</gene>
<evidence type="ECO:0000313" key="5">
    <source>
        <dbReference type="Proteomes" id="UP000783588"/>
    </source>
</evidence>
<reference evidence="4 5" key="1">
    <citation type="submission" date="2021-06" db="EMBL/GenBank/DDBJ databases">
        <authorList>
            <person name="Sun Q."/>
            <person name="Li D."/>
        </authorList>
    </citation>
    <scope>NUCLEOTIDE SEQUENCE [LARGE SCALE GENOMIC DNA]</scope>
    <source>
        <strain evidence="4 5">MSJd-7</strain>
    </source>
</reference>
<evidence type="ECO:0000259" key="3">
    <source>
        <dbReference type="Pfam" id="PF01557"/>
    </source>
</evidence>
<evidence type="ECO:0000256" key="2">
    <source>
        <dbReference type="ARBA" id="ARBA00022723"/>
    </source>
</evidence>
<dbReference type="InterPro" id="IPR011234">
    <property type="entry name" value="Fumarylacetoacetase-like_C"/>
</dbReference>
<keyword evidence="5" id="KW-1185">Reference proteome</keyword>